<dbReference type="KEGG" id="fho:H9Q81_08585"/>
<protein>
    <submittedName>
        <fullName evidence="8">YeiH family putative sulfate export transporter</fullName>
    </submittedName>
</protein>
<feature type="transmembrane region" description="Helical" evidence="7">
    <location>
        <begin position="259"/>
        <end position="284"/>
    </location>
</feature>
<organism evidence="8 9">
    <name type="scientific">Fusobacterium hominis</name>
    <dbReference type="NCBI Taxonomy" id="2764326"/>
    <lineage>
        <taxon>Bacteria</taxon>
        <taxon>Fusobacteriati</taxon>
        <taxon>Fusobacteriota</taxon>
        <taxon>Fusobacteriia</taxon>
        <taxon>Fusobacteriales</taxon>
        <taxon>Fusobacteriaceae</taxon>
        <taxon>Fusobacterium</taxon>
    </lineage>
</organism>
<sequence>MSEKINHYLYGLLLCLGVTIPSWFLGKQFPIIGGPVFAIIIGMIAGMIIKDKTKFKGGVHYCASKVLHYAVIFLGFGLNLSVVCDTGLQSLPIILSTISISLIVSYVLCKALHIDHNISVLVGVGSSICGGSAIAATAPVIEADHDEVAQAISVIFFFNILAALIFPTLGTFLGFSTTSGTPFGVFAGTAVNDTSSVTAAASTWDAINHLGVETLDKAVTVKLTRTLAIIPITLFLALKQAKKSKDGNSHFSLRKIFPFFILYFIAASVLTTVMINLGFDIHIFDPLKTFSKFLIIVAMSAIGFNTNIVKLIKTGGKPMLMGLCCWIAITAVTLILQHMLHIW</sequence>
<dbReference type="Pfam" id="PF03601">
    <property type="entry name" value="Cons_hypoth698"/>
    <property type="match status" value="1"/>
</dbReference>
<dbReference type="Proteomes" id="UP000515913">
    <property type="component" value="Chromosome"/>
</dbReference>
<feature type="transmembrane region" description="Helical" evidence="7">
    <location>
        <begin position="61"/>
        <end position="82"/>
    </location>
</feature>
<proteinExistence type="inferred from homology"/>
<gene>
    <name evidence="8" type="ORF">H9Q81_08585</name>
</gene>
<keyword evidence="6 7" id="KW-0472">Membrane</keyword>
<evidence type="ECO:0000256" key="1">
    <source>
        <dbReference type="ARBA" id="ARBA00004651"/>
    </source>
</evidence>
<reference evidence="8 9" key="1">
    <citation type="submission" date="2020-08" db="EMBL/GenBank/DDBJ databases">
        <authorList>
            <person name="Liu C."/>
            <person name="Sun Q."/>
        </authorList>
    </citation>
    <scope>NUCLEOTIDE SEQUENCE [LARGE SCALE GENOMIC DNA]</scope>
    <source>
        <strain evidence="8 9">NSJ-57</strain>
    </source>
</reference>
<evidence type="ECO:0000313" key="8">
    <source>
        <dbReference type="EMBL" id="QNM14991.1"/>
    </source>
</evidence>
<feature type="transmembrane region" description="Helical" evidence="7">
    <location>
        <begin position="154"/>
        <end position="175"/>
    </location>
</feature>
<feature type="transmembrane region" description="Helical" evidence="7">
    <location>
        <begin position="290"/>
        <end position="308"/>
    </location>
</feature>
<keyword evidence="9" id="KW-1185">Reference proteome</keyword>
<evidence type="ECO:0000313" key="9">
    <source>
        <dbReference type="Proteomes" id="UP000515913"/>
    </source>
</evidence>
<accession>A0A7G9GW09</accession>
<feature type="transmembrane region" description="Helical" evidence="7">
    <location>
        <begin position="88"/>
        <end position="109"/>
    </location>
</feature>
<evidence type="ECO:0000256" key="2">
    <source>
        <dbReference type="ARBA" id="ARBA00007977"/>
    </source>
</evidence>
<name>A0A7G9GW09_9FUSO</name>
<evidence type="ECO:0000256" key="7">
    <source>
        <dbReference type="SAM" id="Phobius"/>
    </source>
</evidence>
<dbReference type="PANTHER" id="PTHR30106">
    <property type="entry name" value="INNER MEMBRANE PROTEIN YEIH-RELATED"/>
    <property type="match status" value="1"/>
</dbReference>
<feature type="transmembrane region" description="Helical" evidence="7">
    <location>
        <begin position="31"/>
        <end position="49"/>
    </location>
</feature>
<dbReference type="AlphaFoldDB" id="A0A7G9GW09"/>
<comment type="subcellular location">
    <subcellularLocation>
        <location evidence="1">Cell membrane</location>
        <topology evidence="1">Multi-pass membrane protein</topology>
    </subcellularLocation>
</comment>
<dbReference type="PANTHER" id="PTHR30106:SF1">
    <property type="entry name" value="UPF0324 MEMBRANE PROTEIN FN0533"/>
    <property type="match status" value="1"/>
</dbReference>
<feature type="transmembrane region" description="Helical" evidence="7">
    <location>
        <begin position="320"/>
        <end position="340"/>
    </location>
</feature>
<evidence type="ECO:0000256" key="4">
    <source>
        <dbReference type="ARBA" id="ARBA00022692"/>
    </source>
</evidence>
<comment type="similarity">
    <text evidence="2">Belongs to the UPF0324 family.</text>
</comment>
<keyword evidence="3" id="KW-1003">Cell membrane</keyword>
<feature type="transmembrane region" description="Helical" evidence="7">
    <location>
        <begin position="7"/>
        <end position="25"/>
    </location>
</feature>
<keyword evidence="5 7" id="KW-1133">Transmembrane helix</keyword>
<dbReference type="InterPro" id="IPR018383">
    <property type="entry name" value="UPF0324_pro"/>
</dbReference>
<dbReference type="EMBL" id="CP060637">
    <property type="protein sequence ID" value="QNM14991.1"/>
    <property type="molecule type" value="Genomic_DNA"/>
</dbReference>
<dbReference type="GO" id="GO:0005886">
    <property type="term" value="C:plasma membrane"/>
    <property type="evidence" value="ECO:0007669"/>
    <property type="project" value="UniProtKB-SubCell"/>
</dbReference>
<evidence type="ECO:0000256" key="5">
    <source>
        <dbReference type="ARBA" id="ARBA00022989"/>
    </source>
</evidence>
<evidence type="ECO:0000256" key="3">
    <source>
        <dbReference type="ARBA" id="ARBA00022475"/>
    </source>
</evidence>
<evidence type="ECO:0000256" key="6">
    <source>
        <dbReference type="ARBA" id="ARBA00023136"/>
    </source>
</evidence>
<keyword evidence="4 7" id="KW-0812">Transmembrane</keyword>